<dbReference type="EMBL" id="CAUYUJ010003119">
    <property type="protein sequence ID" value="CAK0803984.1"/>
    <property type="molecule type" value="Genomic_DNA"/>
</dbReference>
<protein>
    <submittedName>
        <fullName evidence="1">Uncharacterized protein</fullName>
    </submittedName>
</protein>
<organism evidence="1 2">
    <name type="scientific">Prorocentrum cordatum</name>
    <dbReference type="NCBI Taxonomy" id="2364126"/>
    <lineage>
        <taxon>Eukaryota</taxon>
        <taxon>Sar</taxon>
        <taxon>Alveolata</taxon>
        <taxon>Dinophyceae</taxon>
        <taxon>Prorocentrales</taxon>
        <taxon>Prorocentraceae</taxon>
        <taxon>Prorocentrum</taxon>
    </lineage>
</organism>
<reference evidence="1" key="1">
    <citation type="submission" date="2023-10" db="EMBL/GenBank/DDBJ databases">
        <authorList>
            <person name="Chen Y."/>
            <person name="Shah S."/>
            <person name="Dougan E. K."/>
            <person name="Thang M."/>
            <person name="Chan C."/>
        </authorList>
    </citation>
    <scope>NUCLEOTIDE SEQUENCE [LARGE SCALE GENOMIC DNA]</scope>
</reference>
<name>A0ABN9QE81_9DINO</name>
<gene>
    <name evidence="1" type="ORF">PCOR1329_LOCUS10932</name>
</gene>
<evidence type="ECO:0000313" key="1">
    <source>
        <dbReference type="EMBL" id="CAK0803984.1"/>
    </source>
</evidence>
<feature type="non-terminal residue" evidence="1">
    <location>
        <position position="1"/>
    </location>
</feature>
<comment type="caution">
    <text evidence="1">The sequence shown here is derived from an EMBL/GenBank/DDBJ whole genome shotgun (WGS) entry which is preliminary data.</text>
</comment>
<evidence type="ECO:0000313" key="2">
    <source>
        <dbReference type="Proteomes" id="UP001189429"/>
    </source>
</evidence>
<dbReference type="Proteomes" id="UP001189429">
    <property type="component" value="Unassembled WGS sequence"/>
</dbReference>
<keyword evidence="2" id="KW-1185">Reference proteome</keyword>
<sequence length="252" mass="28766">LRGKFVRHAGVDGKNYLIFEIEENATRDSELFLDEHLPRWEMWAMELHQGWTCTTRWDKVICMVFLETIEKQNWKLGGAGPPAPLFPTKFPTCKPDEKPSVKKETIQLPRSIEIARSDFFTKYQDVSAVAGIDAEEISRLFSMMTIANHLKPLCKLYELTQNGKKEEICDWLVAYILQQLGDAKPTETKPYILGGTVMNHFAQGCMAPECRAQRGIAKNEPIMKVSPYGWCHKMCAEVITQKEWAKFMGSGS</sequence>
<proteinExistence type="predicted"/>
<accession>A0ABN9QE81</accession>
<feature type="non-terminal residue" evidence="1">
    <location>
        <position position="252"/>
    </location>
</feature>